<organism evidence="2 3">
    <name type="scientific">Liparis tanakae</name>
    <name type="common">Tanaka's snailfish</name>
    <dbReference type="NCBI Taxonomy" id="230148"/>
    <lineage>
        <taxon>Eukaryota</taxon>
        <taxon>Metazoa</taxon>
        <taxon>Chordata</taxon>
        <taxon>Craniata</taxon>
        <taxon>Vertebrata</taxon>
        <taxon>Euteleostomi</taxon>
        <taxon>Actinopterygii</taxon>
        <taxon>Neopterygii</taxon>
        <taxon>Teleostei</taxon>
        <taxon>Neoteleostei</taxon>
        <taxon>Acanthomorphata</taxon>
        <taxon>Eupercaria</taxon>
        <taxon>Perciformes</taxon>
        <taxon>Cottioidei</taxon>
        <taxon>Cottales</taxon>
        <taxon>Liparidae</taxon>
        <taxon>Liparis</taxon>
    </lineage>
</organism>
<evidence type="ECO:0000313" key="2">
    <source>
        <dbReference type="EMBL" id="TNN65574.1"/>
    </source>
</evidence>
<dbReference type="AlphaFoldDB" id="A0A4Z2HKW3"/>
<accession>A0A4Z2HKW3</accession>
<gene>
    <name evidence="2" type="ORF">EYF80_024252</name>
</gene>
<dbReference type="EMBL" id="SRLO01000233">
    <property type="protein sequence ID" value="TNN65574.1"/>
    <property type="molecule type" value="Genomic_DNA"/>
</dbReference>
<protein>
    <submittedName>
        <fullName evidence="2">Uncharacterized protein</fullName>
    </submittedName>
</protein>
<sequence length="157" mass="17279">MNQTAVFKRFSVADAIGQLGARGQDEDHHGDPSKQPSRETETRHPLLSRRPAPPHTHLGKSPPPRGESVPVSEATHLWLGGGGSHPEVRGAMLPNMRNAAQRQLRYTMKETVAPPEPIITVITLLYIESNASVVREDRFPSWGTGPQQEVDFLSGTY</sequence>
<reference evidence="2 3" key="1">
    <citation type="submission" date="2019-03" db="EMBL/GenBank/DDBJ databases">
        <title>First draft genome of Liparis tanakae, snailfish: a comprehensive survey of snailfish specific genes.</title>
        <authorList>
            <person name="Kim W."/>
            <person name="Song I."/>
            <person name="Jeong J.-H."/>
            <person name="Kim D."/>
            <person name="Kim S."/>
            <person name="Ryu S."/>
            <person name="Song J.Y."/>
            <person name="Lee S.K."/>
        </authorList>
    </citation>
    <scope>NUCLEOTIDE SEQUENCE [LARGE SCALE GENOMIC DNA]</scope>
    <source>
        <tissue evidence="2">Muscle</tissue>
    </source>
</reference>
<dbReference type="Proteomes" id="UP000314294">
    <property type="component" value="Unassembled WGS sequence"/>
</dbReference>
<comment type="caution">
    <text evidence="2">The sequence shown here is derived from an EMBL/GenBank/DDBJ whole genome shotgun (WGS) entry which is preliminary data.</text>
</comment>
<feature type="compositionally biased region" description="Basic and acidic residues" evidence="1">
    <location>
        <begin position="23"/>
        <end position="44"/>
    </location>
</feature>
<evidence type="ECO:0000313" key="3">
    <source>
        <dbReference type="Proteomes" id="UP000314294"/>
    </source>
</evidence>
<proteinExistence type="predicted"/>
<feature type="region of interest" description="Disordered" evidence="1">
    <location>
        <begin position="18"/>
        <end position="83"/>
    </location>
</feature>
<name>A0A4Z2HKW3_9TELE</name>
<evidence type="ECO:0000256" key="1">
    <source>
        <dbReference type="SAM" id="MobiDB-lite"/>
    </source>
</evidence>
<keyword evidence="3" id="KW-1185">Reference proteome</keyword>